<evidence type="ECO:0008006" key="24">
    <source>
        <dbReference type="Google" id="ProtNLM"/>
    </source>
</evidence>
<dbReference type="Gene3D" id="3.40.50.300">
    <property type="entry name" value="P-loop containing nucleotide triphosphate hydrolases"/>
    <property type="match status" value="4"/>
</dbReference>
<dbReference type="GO" id="GO:0045505">
    <property type="term" value="F:dynein intermediate chain binding"/>
    <property type="evidence" value="ECO:0007669"/>
    <property type="project" value="InterPro"/>
</dbReference>
<evidence type="ECO:0000256" key="7">
    <source>
        <dbReference type="ARBA" id="ARBA00022840"/>
    </source>
</evidence>
<dbReference type="Gene3D" id="1.10.8.710">
    <property type="match status" value="1"/>
</dbReference>
<dbReference type="Pfam" id="PF17852">
    <property type="entry name" value="Dynein_AAA_lid"/>
    <property type="match status" value="1"/>
</dbReference>
<feature type="domain" description="Dynein heavy chain linker" evidence="15">
    <location>
        <begin position="628"/>
        <end position="1026"/>
    </location>
</feature>
<feature type="domain" description="Dynein heavy chain hydrolytic ATP-binding dynein motor region" evidence="16">
    <location>
        <begin position="1157"/>
        <end position="1483"/>
    </location>
</feature>
<dbReference type="InterPro" id="IPR042222">
    <property type="entry name" value="Dynein_2_N"/>
</dbReference>
<dbReference type="Pfam" id="PF12780">
    <property type="entry name" value="AAA_8"/>
    <property type="match status" value="1"/>
</dbReference>
<evidence type="ECO:0000256" key="11">
    <source>
        <dbReference type="ARBA" id="ARBA00023175"/>
    </source>
</evidence>
<dbReference type="Gene3D" id="3.20.180.20">
    <property type="entry name" value="Dynein heavy chain, N-terminal domain 2"/>
    <property type="match status" value="1"/>
</dbReference>
<keyword evidence="5" id="KW-0547">Nucleotide-binding</keyword>
<dbReference type="FunFam" id="1.20.920.30:FF:000002">
    <property type="entry name" value="Dynein axonemal heavy chain 3"/>
    <property type="match status" value="1"/>
</dbReference>
<gene>
    <name evidence="22" type="ORF">KC19_4G175200</name>
</gene>
<dbReference type="GO" id="GO:0005524">
    <property type="term" value="F:ATP binding"/>
    <property type="evidence" value="ECO:0007669"/>
    <property type="project" value="UniProtKB-KW"/>
</dbReference>
<dbReference type="SUPFAM" id="SSF52540">
    <property type="entry name" value="P-loop containing nucleoside triphosphate hydrolases"/>
    <property type="match status" value="4"/>
</dbReference>
<proteinExistence type="inferred from homology"/>
<dbReference type="EMBL" id="CM026424">
    <property type="protein sequence ID" value="KAG0580462.1"/>
    <property type="molecule type" value="Genomic_DNA"/>
</dbReference>
<dbReference type="Gene3D" id="1.20.920.20">
    <property type="match status" value="1"/>
</dbReference>
<dbReference type="InterPro" id="IPR024317">
    <property type="entry name" value="Dynein_heavy_chain_D4_dom"/>
</dbReference>
<keyword evidence="4" id="KW-0493">Microtubule</keyword>
<dbReference type="FunFam" id="1.10.8.710:FF:000004">
    <property type="entry name" value="Dynein axonemal heavy chain 6"/>
    <property type="match status" value="1"/>
</dbReference>
<keyword evidence="23" id="KW-1185">Reference proteome</keyword>
<protein>
    <recommendedName>
        <fullName evidence="24">Dynein heavy chain</fullName>
    </recommendedName>
</protein>
<dbReference type="FunFam" id="1.10.8.1220:FF:000001">
    <property type="entry name" value="Dynein axonemal heavy chain 5"/>
    <property type="match status" value="1"/>
</dbReference>
<keyword evidence="13" id="KW-0966">Cell projection</keyword>
<dbReference type="FunFam" id="1.20.920.20:FF:000006">
    <property type="entry name" value="Dynein, axonemal, heavy chain 6"/>
    <property type="match status" value="1"/>
</dbReference>
<evidence type="ECO:0000256" key="5">
    <source>
        <dbReference type="ARBA" id="ARBA00022741"/>
    </source>
</evidence>
<dbReference type="InterPro" id="IPR013602">
    <property type="entry name" value="Dynein_heavy_linker"/>
</dbReference>
<dbReference type="Gene3D" id="1.20.58.1120">
    <property type="match status" value="1"/>
</dbReference>
<dbReference type="Gene3D" id="1.20.920.30">
    <property type="match status" value="1"/>
</dbReference>
<evidence type="ECO:0000259" key="17">
    <source>
        <dbReference type="Pfam" id="PF12777"/>
    </source>
</evidence>
<feature type="domain" description="Dynein heavy chain ATP-binding dynein motor region" evidence="19">
    <location>
        <begin position="2825"/>
        <end position="3043"/>
    </location>
</feature>
<dbReference type="Gene3D" id="1.20.140.100">
    <property type="entry name" value="Dynein heavy chain, N-terminal domain 2"/>
    <property type="match status" value="1"/>
</dbReference>
<keyword evidence="9 14" id="KW-0175">Coiled coil</keyword>
<dbReference type="GO" id="GO:0030286">
    <property type="term" value="C:dynein complex"/>
    <property type="evidence" value="ECO:0007669"/>
    <property type="project" value="UniProtKB-KW"/>
</dbReference>
<keyword evidence="12" id="KW-0206">Cytoskeleton</keyword>
<dbReference type="InterPro" id="IPR041466">
    <property type="entry name" value="Dynein_AAA5_ext"/>
</dbReference>
<dbReference type="Pfam" id="PF12781">
    <property type="entry name" value="AAA_9"/>
    <property type="match status" value="1"/>
</dbReference>
<dbReference type="FunFam" id="3.40.50.300:FF:000223">
    <property type="entry name" value="Dynein heavy chain 3, axonemal"/>
    <property type="match status" value="1"/>
</dbReference>
<feature type="domain" description="Dynein heavy chain 3 AAA+ lid" evidence="21">
    <location>
        <begin position="2015"/>
        <end position="2117"/>
    </location>
</feature>
<dbReference type="FunFam" id="3.20.180.20:FF:000003">
    <property type="entry name" value="Dynein heavy chain 12, axonemal"/>
    <property type="match status" value="1"/>
</dbReference>
<evidence type="ECO:0000259" key="21">
    <source>
        <dbReference type="Pfam" id="PF17857"/>
    </source>
</evidence>
<dbReference type="PANTHER" id="PTHR45703:SF35">
    <property type="entry name" value="DYNEIN HEAVY CHAIN"/>
    <property type="match status" value="1"/>
</dbReference>
<evidence type="ECO:0000256" key="1">
    <source>
        <dbReference type="ARBA" id="ARBA00004430"/>
    </source>
</evidence>
<keyword evidence="11" id="KW-0505">Motor protein</keyword>
<feature type="domain" description="Dynein heavy chain coiled coil stalk" evidence="17">
    <location>
        <begin position="2452"/>
        <end position="2797"/>
    </location>
</feature>
<evidence type="ECO:0000259" key="18">
    <source>
        <dbReference type="Pfam" id="PF12780"/>
    </source>
</evidence>
<evidence type="ECO:0000256" key="13">
    <source>
        <dbReference type="ARBA" id="ARBA00023273"/>
    </source>
</evidence>
<evidence type="ECO:0000256" key="3">
    <source>
        <dbReference type="ARBA" id="ARBA00022490"/>
    </source>
</evidence>
<dbReference type="Gene3D" id="1.10.8.1220">
    <property type="match status" value="1"/>
</dbReference>
<evidence type="ECO:0000259" key="16">
    <source>
        <dbReference type="Pfam" id="PF12774"/>
    </source>
</evidence>
<comment type="subcellular location">
    <subcellularLocation>
        <location evidence="1">Cytoplasm</location>
        <location evidence="1">Cytoskeleton</location>
        <location evidence="1">Cilium axoneme</location>
    </subcellularLocation>
</comment>
<dbReference type="PANTHER" id="PTHR45703">
    <property type="entry name" value="DYNEIN HEAVY CHAIN"/>
    <property type="match status" value="1"/>
</dbReference>
<dbReference type="GO" id="GO:0005874">
    <property type="term" value="C:microtubule"/>
    <property type="evidence" value="ECO:0007669"/>
    <property type="project" value="UniProtKB-KW"/>
</dbReference>
<name>A0A8T0IAL5_CERPU</name>
<dbReference type="Pfam" id="PF12777">
    <property type="entry name" value="MT"/>
    <property type="match status" value="1"/>
</dbReference>
<evidence type="ECO:0000259" key="15">
    <source>
        <dbReference type="Pfam" id="PF08393"/>
    </source>
</evidence>
<dbReference type="GO" id="GO:0007018">
    <property type="term" value="P:microtubule-based movement"/>
    <property type="evidence" value="ECO:0007669"/>
    <property type="project" value="InterPro"/>
</dbReference>
<dbReference type="Gene3D" id="1.10.472.130">
    <property type="match status" value="1"/>
</dbReference>
<dbReference type="GO" id="GO:0060271">
    <property type="term" value="P:cilium assembly"/>
    <property type="evidence" value="ECO:0007669"/>
    <property type="project" value="UniProtKB-ARBA"/>
</dbReference>
<keyword evidence="3" id="KW-0963">Cytoplasm</keyword>
<dbReference type="FunFam" id="3.40.50.300:FF:002141">
    <property type="entry name" value="Dynein heavy chain"/>
    <property type="match status" value="1"/>
</dbReference>
<accession>A0A8T0IAL5</accession>
<evidence type="ECO:0000313" key="22">
    <source>
        <dbReference type="EMBL" id="KAG0580462.1"/>
    </source>
</evidence>
<dbReference type="GO" id="GO:0005930">
    <property type="term" value="C:axoneme"/>
    <property type="evidence" value="ECO:0007669"/>
    <property type="project" value="UniProtKB-SubCell"/>
</dbReference>
<keyword evidence="7" id="KW-0067">ATP-binding</keyword>
<evidence type="ECO:0000256" key="10">
    <source>
        <dbReference type="ARBA" id="ARBA00023069"/>
    </source>
</evidence>
<evidence type="ECO:0000259" key="20">
    <source>
        <dbReference type="Pfam" id="PF17852"/>
    </source>
</evidence>
<feature type="domain" description="Dynein heavy chain AAA 5 extension" evidence="20">
    <location>
        <begin position="1649"/>
        <end position="1794"/>
    </location>
</feature>
<dbReference type="InterPro" id="IPR041589">
    <property type="entry name" value="DNAH3_AAA_lid_1"/>
</dbReference>
<dbReference type="InterPro" id="IPR043157">
    <property type="entry name" value="Dynein_AAA1S"/>
</dbReference>
<evidence type="ECO:0000256" key="14">
    <source>
        <dbReference type="SAM" id="Coils"/>
    </source>
</evidence>
<dbReference type="InterPro" id="IPR026983">
    <property type="entry name" value="DHC"/>
</dbReference>
<feature type="domain" description="Dynein heavy chain AAA module D4" evidence="18">
    <location>
        <begin position="2178"/>
        <end position="2438"/>
    </location>
</feature>
<dbReference type="InterPro" id="IPR035706">
    <property type="entry name" value="AAA_9"/>
</dbReference>
<dbReference type="InterPro" id="IPR024743">
    <property type="entry name" value="Dynein_HC_stalk"/>
</dbReference>
<dbReference type="FunFam" id="3.40.50.300:FF:000044">
    <property type="entry name" value="Dynein heavy chain 5, axonemal"/>
    <property type="match status" value="1"/>
</dbReference>
<dbReference type="Proteomes" id="UP000822688">
    <property type="component" value="Chromosome 4"/>
</dbReference>
<evidence type="ECO:0000256" key="4">
    <source>
        <dbReference type="ARBA" id="ARBA00022701"/>
    </source>
</evidence>
<evidence type="ECO:0000256" key="12">
    <source>
        <dbReference type="ARBA" id="ARBA00023212"/>
    </source>
</evidence>
<evidence type="ECO:0000259" key="19">
    <source>
        <dbReference type="Pfam" id="PF12781"/>
    </source>
</evidence>
<evidence type="ECO:0000256" key="8">
    <source>
        <dbReference type="ARBA" id="ARBA00023017"/>
    </source>
</evidence>
<evidence type="ECO:0000256" key="2">
    <source>
        <dbReference type="ARBA" id="ARBA00008887"/>
    </source>
</evidence>
<dbReference type="Pfam" id="PF17857">
    <property type="entry name" value="AAA_lid_1"/>
    <property type="match status" value="1"/>
</dbReference>
<sequence>MYVCQRLEVNDEYYTVSNSGVVHIEPVEGTYNSVESTFQTLEEYMREKYIFNLIRKIRFFKTYVNRKAMNIWKRYIGMIKFHRIKQRLLKGFFQSKPQFIKGLMTVFPYIYELTELPIVYVTQNHVHQLDEFAHSQAELQKHSAIPNIEAIAEKTQAVIAGICQEAARQAVIYRESVRDINELNDTTGVYLHATGKAKSQSMVSIKAEKIERAKTYRRVMAEEKMLGNYIRLVDYMFVENLSLRCISSTEELLGMLEICRTGQEKNPKGVFVANLSYGKTKMQFTPDEADVLSVLHSAIEGLLQIIQSAPRILYMRVFLPYFEIKFIGMPPINIIKGTPYFWIVRDRIYEVVKLDFAASRAYAQAFEEHRPLFEFGETWDLEAFIAIQRTVRQYREEMAKQREWKIELDKMRIGCVIGVLQVDSKALRNGLIPITVRTLDTLIATLLKHAREDCISILNSFTQKITLLDQRPMQLDAFVSFLIGYNKIMAEKKQSLIDASIIDDMYELLAAYEVKIPTNDSVKLDDLHDIINTFEDSIEGADLHTTTFRMDKMEDLDNAVSQLSDELMTILGALHTDLYQNPQSDPTEVVESLTAINDRIQEIVELVSRYQGYQRLFKMQVDNMSNLLQTQKEFALRWNVWKALYDWINMTTEWRAAPVQELSASVITGKVDEFSKDAFKFGKANKEDTVVYRLKDTIDEFKIIVPLMEEVANPALKDRHWKKIFELLGQPYDVAVPFSTNNLMEYGIMDRIEEVRNLSGAASKEYSFEKSLEKMLKDWDGMEFVVMPYKDSGTFILGGIDEVQMILDEQIVKILSMCASPFVKPFEYQAFAWRKLILDLQALVDNWVTCQGTWQYLGPIFGSRDIMRQMPTEGELFQTVDQTWRDVMKKTYAVPNCLDCGRDAERLFKLREANRLLELVNKGLAQYLEVKRIAFPRFFFLSNDEMLEILSETKDPLRVQPHLKKCFEGISLLQFEHNLDITALISAEGEIVPLVDKFNPKTAQGSVEKWLLQVEEGMLVSIQDQCLRGVEAYAIVARTKWVLEWPGQVVLVVSAIYWTSEATVAIIKGGNSVQEFENFCTRQLGDIVNLVRGELTFMNRMTLSALVVMDVHARDTIALLVREKVSQESDFLWQSQLRMYWEKNTCMVRMMNAQIEYGYEYLGNSSRLVITPLTDRCYRTLMGAIHLNLGGAPEGPAGTGKTETTKDLAKALARQCVVFNCSDSLDYLAMAKFFKGLAASGAWACFDEFNRIDLEVLSVVAQQVLEIQIAVQNKVKTFMFEGSELTLKPTCNVFITMNPGYAGRSELPDNLKALFRTVAMMVPDYAMISEIMLYSSGYLQARDCARKIVATYRLCSEQLSSQDHYDYGMRAVMAVLRAASNLKQRYPDEEEFILMLRSIIDVNLCKFLSQDVPLFNGIVSDLFPGVVLPEPDYTLIDKAMSSNCVLMNLQYTAYFKLKLIQLYEMIIVRHGLMLVGLSFSGKTCAIRVLQKSLTDMSEWGNNNERKVYVSTVNPKSVTMGQLYGQNDPMTGEWIDGVLAVRFREQASEPTNDRKWIILDGPVDAIWIENMNTVLDDNKKLCLPNSEIIQMSSSMNMIFEVGDLAVASPATVSRCGMVYLEPHQMGWQPLMKSWLNTLPPTIAGENKKHLQGLFEWMVSGSLRCVRKFIKEVSPTSDAPLVTCLMRTFDSLIYEIKTEEGAKEVGAERIVKWIDAIFLFCLVWSIGSTGDVDGREIFNKFLRELVVDVIPEGFDLFVPEVHEKLKFPMFPSGESGEFDVYDFVFDKPTCKWKNWVETIIPLEIAENASFDQLIIPTKDQQRYTFLLDRAIHHGTPLLMVGGTGTGKTIYINNHLLMGLSRELFRSLLVVLSARTSANMVQNQIDNSLDRRRRGVYGPMPGMKFIIFVDDLNMPQPEVYGAQPPIELLRQYMDFDGWYGRDNDFRTLVDCQFVSAMGPPGGGRNFVSNRYLRHFNQIGVALVGEESLHLIFSTILDWHYSIKNDFPAEIKGCLHGVIAATLDIYNEAKNKLLPTPTKSHYTFNLRDYARVIQGMMLQVPDTVPFGKPGEEQHVRLWVHEVLRVFYDRLVDDKDRDWMIEYLRKMTKQYFKKDFDKLFHQLLEGTGVEKVTQFELRRNFFGDYMIEDPEERKYDEIINIPPLIKQIEAYLGDFNGVSKRPMNLAIFLFAVEHVSRICRILKQPGGHMLLVGVGGSGRQSLTRLSGAMYGMEVFQVEISKSYGKIEWRDDLMLMCKKAGADPCVPSVFLFSDTQIVDEGFVEDINNLLNSGEVPNMYPSDEKAQIMESARDKGSKAGLMLETMADVWKFFVDKTKANLHIVFAMSPVGQAFKDRLRQFPSLVNCCTIDWFQEWPNDALEAVALKFLMTMDLEQEMRESIVIICKTFHESVRVFSLEFKENLGRFNYLTPTSFLELISSFQTLLELKRKENIAQKRRYEVGLEKLASSSQQVAVMQEELTDLMPKLIKTVGEVEVMMKIVEKEKVEKVEPKKAIVMVDEAEANKAAAAAKVIKDECEAALAVAMPVLEEALAALDTLSVNDINYVKKLANPPYLIKLVLEAVCIILEVKPAKVPDGKGGQIMDYWKPSVVLLNDKNFLQNLKDYDKDNIKAPIIDKIRKVYVANPEFTPQKAANASAAAEGLCKWIIAMDKYDAVAKVVAPKRAKLMAAEAEYEAVMVGLREKQADLKGILAKLQELEDDLDYNMLKKENLQHEVKMCTVKIERAEQLIGGLGGERIRWISAAKELGEAYPALTGDSLLSAGIIAYVGAFTAGYRVKIIDSWRKLVKELQIPHSGNYSLTGKLGDPVKIREWMIYGLPNDPVSIDNGIVVANARRWPLMIDPQGQANKWVRNMERERNLQIIKLGTDYIRTLENAIQFGQPVLLENVGEEMDPALEPVLLKQIFKSAGMMCIKLGDSIVEYNNDFRFYITTKLRNPHYLPETSVKVTLLNFMITKEGLADQLLGVVVAQERPDLEQQKNEMVVQGAENKRKLKELEDQILEVLSKSEGNILEDETAIKIISEAKVVGTDIAIKQAQAEITEKMIDEARQGYTPSGAYTAVLFFCISDLANIDPMYQYSLPWFVSLFIMSIQHSDKNSDLNMRLDIIAAHFLFSLYQNVCRSLFEKDKLLFSLLLSTRLLEMRGELDLQDWLFFLTVQFL</sequence>
<comment type="similarity">
    <text evidence="2">Belongs to the dynein heavy chain family.</text>
</comment>
<dbReference type="Gene3D" id="1.10.287.2620">
    <property type="match status" value="1"/>
</dbReference>
<evidence type="ECO:0000313" key="23">
    <source>
        <dbReference type="Proteomes" id="UP000822688"/>
    </source>
</evidence>
<organism evidence="22 23">
    <name type="scientific">Ceratodon purpureus</name>
    <name type="common">Fire moss</name>
    <name type="synonym">Dicranum purpureum</name>
    <dbReference type="NCBI Taxonomy" id="3225"/>
    <lineage>
        <taxon>Eukaryota</taxon>
        <taxon>Viridiplantae</taxon>
        <taxon>Streptophyta</taxon>
        <taxon>Embryophyta</taxon>
        <taxon>Bryophyta</taxon>
        <taxon>Bryophytina</taxon>
        <taxon>Bryopsida</taxon>
        <taxon>Dicranidae</taxon>
        <taxon>Pseudoditrichales</taxon>
        <taxon>Ditrichaceae</taxon>
        <taxon>Ceratodon</taxon>
    </lineage>
</organism>
<dbReference type="FunFam" id="1.20.58.1120:FF:000005">
    <property type="entry name" value="Dynein, axonemal, heavy chain 12"/>
    <property type="match status" value="1"/>
</dbReference>
<dbReference type="GO" id="GO:0051959">
    <property type="term" value="F:dynein light intermediate chain binding"/>
    <property type="evidence" value="ECO:0007669"/>
    <property type="project" value="InterPro"/>
</dbReference>
<dbReference type="Gene3D" id="6.10.140.1060">
    <property type="match status" value="1"/>
</dbReference>
<keyword evidence="8" id="KW-0243">Dynein</keyword>
<reference evidence="22" key="1">
    <citation type="submission" date="2020-06" db="EMBL/GenBank/DDBJ databases">
        <title>WGS assembly of Ceratodon purpureus strain R40.</title>
        <authorList>
            <person name="Carey S.B."/>
            <person name="Jenkins J."/>
            <person name="Shu S."/>
            <person name="Lovell J.T."/>
            <person name="Sreedasyam A."/>
            <person name="Maumus F."/>
            <person name="Tiley G.P."/>
            <person name="Fernandez-Pozo N."/>
            <person name="Barry K."/>
            <person name="Chen C."/>
            <person name="Wang M."/>
            <person name="Lipzen A."/>
            <person name="Daum C."/>
            <person name="Saski C.A."/>
            <person name="Payton A.C."/>
            <person name="Mcbreen J.C."/>
            <person name="Conrad R.E."/>
            <person name="Kollar L.M."/>
            <person name="Olsson S."/>
            <person name="Huttunen S."/>
            <person name="Landis J.B."/>
            <person name="Wickett N.J."/>
            <person name="Johnson M.G."/>
            <person name="Rensing S.A."/>
            <person name="Grimwood J."/>
            <person name="Schmutz J."/>
            <person name="Mcdaniel S.F."/>
        </authorList>
    </citation>
    <scope>NUCLEOTIDE SEQUENCE</scope>
    <source>
        <strain evidence="22">R40</strain>
    </source>
</reference>
<dbReference type="FunFam" id="3.40.50.300:FF:001328">
    <property type="entry name" value="Dynein heavy chain 6, axonemal"/>
    <property type="match status" value="1"/>
</dbReference>
<evidence type="ECO:0000256" key="9">
    <source>
        <dbReference type="ARBA" id="ARBA00023054"/>
    </source>
</evidence>
<dbReference type="InterPro" id="IPR042228">
    <property type="entry name" value="Dynein_linker_3"/>
</dbReference>
<feature type="coiled-coil region" evidence="14">
    <location>
        <begin position="2695"/>
        <end position="2743"/>
    </location>
</feature>
<dbReference type="Pfam" id="PF08393">
    <property type="entry name" value="DHC_N2"/>
    <property type="match status" value="1"/>
</dbReference>
<dbReference type="InterPro" id="IPR035699">
    <property type="entry name" value="AAA_6"/>
</dbReference>
<dbReference type="FunFam" id="1.20.140.100:FF:000004">
    <property type="entry name" value="Dynein axonemal heavy chain 6"/>
    <property type="match status" value="1"/>
</dbReference>
<keyword evidence="10" id="KW-0969">Cilium</keyword>
<dbReference type="Pfam" id="PF12775">
    <property type="entry name" value="AAA_7"/>
    <property type="match status" value="1"/>
</dbReference>
<dbReference type="InterPro" id="IPR027417">
    <property type="entry name" value="P-loop_NTPase"/>
</dbReference>
<dbReference type="Pfam" id="PF12774">
    <property type="entry name" value="AAA_6"/>
    <property type="match status" value="1"/>
</dbReference>
<comment type="caution">
    <text evidence="22">The sequence shown here is derived from an EMBL/GenBank/DDBJ whole genome shotgun (WGS) entry which is preliminary data.</text>
</comment>
<evidence type="ECO:0000256" key="6">
    <source>
        <dbReference type="ARBA" id="ARBA00022794"/>
    </source>
</evidence>
<keyword evidence="6" id="KW-0970">Cilium biogenesis/degradation</keyword>